<keyword evidence="4" id="KW-1185">Reference proteome</keyword>
<feature type="domain" description="SGNH hydrolase-type esterase" evidence="2">
    <location>
        <begin position="2"/>
        <end position="208"/>
    </location>
</feature>
<sequence>MGDSISQGREGDHTWRYRLSRSLTRHGVPARFAGPWRGTWVPSAAQPPGGRPAPPGHPAYAGPYREGLRFPDSRHYACWGRRLDEAKDNIADAVAEHRPDWLMVALGFNDLAWGVCGPDRLLAAMAAFVRRARRAAPSIGLLVADVVHRTPLEEHPHLERDVAAYNRRLPALLEGLSTARSPVAPVGLGVVYDARTDSYDGLHPNELGEIKIARAFAEAYQAAVRRPAPVPG</sequence>
<dbReference type="InterPro" id="IPR036514">
    <property type="entry name" value="SGNH_hydro_sf"/>
</dbReference>
<dbReference type="InterPro" id="IPR051532">
    <property type="entry name" value="Ester_Hydrolysis_Enzymes"/>
</dbReference>
<dbReference type="InterPro" id="IPR013830">
    <property type="entry name" value="SGNH_hydro"/>
</dbReference>
<dbReference type="GO" id="GO:0004622">
    <property type="term" value="F:phosphatidylcholine lysophospholipase activity"/>
    <property type="evidence" value="ECO:0007669"/>
    <property type="project" value="TreeGrafter"/>
</dbReference>
<evidence type="ECO:0000313" key="3">
    <source>
        <dbReference type="EMBL" id="MBB5630263.1"/>
    </source>
</evidence>
<dbReference type="PANTHER" id="PTHR30383:SF19">
    <property type="entry name" value="FIBRONECTIN TYPE-III DOMAIN-CONTAINING PROTEIN"/>
    <property type="match status" value="1"/>
</dbReference>
<dbReference type="RefSeq" id="WP_184616756.1">
    <property type="nucleotide sequence ID" value="NZ_BOOS01000021.1"/>
</dbReference>
<dbReference type="Pfam" id="PF13472">
    <property type="entry name" value="Lipase_GDSL_2"/>
    <property type="match status" value="1"/>
</dbReference>
<proteinExistence type="predicted"/>
<accession>A0A7W9DT54</accession>
<name>A0A7W9DT54_9ACTN</name>
<reference evidence="3 4" key="1">
    <citation type="submission" date="2020-08" db="EMBL/GenBank/DDBJ databases">
        <title>Sequencing the genomes of 1000 actinobacteria strains.</title>
        <authorList>
            <person name="Klenk H.-P."/>
        </authorList>
    </citation>
    <scope>NUCLEOTIDE SEQUENCE [LARGE SCALE GENOMIC DNA]</scope>
    <source>
        <strain evidence="3 4">DSM 45790</strain>
    </source>
</reference>
<dbReference type="PANTHER" id="PTHR30383">
    <property type="entry name" value="THIOESTERASE 1/PROTEASE 1/LYSOPHOSPHOLIPASE L1"/>
    <property type="match status" value="1"/>
</dbReference>
<evidence type="ECO:0000256" key="1">
    <source>
        <dbReference type="SAM" id="MobiDB-lite"/>
    </source>
</evidence>
<gene>
    <name evidence="3" type="ORF">BJ981_006027</name>
</gene>
<dbReference type="Proteomes" id="UP000588112">
    <property type="component" value="Unassembled WGS sequence"/>
</dbReference>
<evidence type="ECO:0000259" key="2">
    <source>
        <dbReference type="Pfam" id="PF13472"/>
    </source>
</evidence>
<dbReference type="AlphaFoldDB" id="A0A7W9DT54"/>
<protein>
    <recommendedName>
        <fullName evidence="2">SGNH hydrolase-type esterase domain-containing protein</fullName>
    </recommendedName>
</protein>
<evidence type="ECO:0000313" key="4">
    <source>
        <dbReference type="Proteomes" id="UP000588112"/>
    </source>
</evidence>
<feature type="region of interest" description="Disordered" evidence="1">
    <location>
        <begin position="39"/>
        <end position="60"/>
    </location>
</feature>
<comment type="caution">
    <text evidence="3">The sequence shown here is derived from an EMBL/GenBank/DDBJ whole genome shotgun (WGS) entry which is preliminary data.</text>
</comment>
<organism evidence="3 4">
    <name type="scientific">Sphaerisporangium krabiense</name>
    <dbReference type="NCBI Taxonomy" id="763782"/>
    <lineage>
        <taxon>Bacteria</taxon>
        <taxon>Bacillati</taxon>
        <taxon>Actinomycetota</taxon>
        <taxon>Actinomycetes</taxon>
        <taxon>Streptosporangiales</taxon>
        <taxon>Streptosporangiaceae</taxon>
        <taxon>Sphaerisporangium</taxon>
    </lineage>
</organism>
<dbReference type="Gene3D" id="3.40.50.1110">
    <property type="entry name" value="SGNH hydrolase"/>
    <property type="match status" value="1"/>
</dbReference>
<dbReference type="EMBL" id="JACHBR010000002">
    <property type="protein sequence ID" value="MBB5630263.1"/>
    <property type="molecule type" value="Genomic_DNA"/>
</dbReference>
<dbReference type="SUPFAM" id="SSF52266">
    <property type="entry name" value="SGNH hydrolase"/>
    <property type="match status" value="1"/>
</dbReference>